<dbReference type="EMBL" id="SJLL01000199">
    <property type="protein sequence ID" value="TYK96790.1"/>
    <property type="molecule type" value="Genomic_DNA"/>
</dbReference>
<evidence type="ECO:0000313" key="2">
    <source>
        <dbReference type="EMBL" id="TYK96790.1"/>
    </source>
</evidence>
<feature type="non-terminal residue" evidence="2">
    <location>
        <position position="1"/>
    </location>
</feature>
<dbReference type="Gene3D" id="1.20.1640.10">
    <property type="entry name" value="Multidrug efflux transporter AcrB transmembrane domain"/>
    <property type="match status" value="2"/>
</dbReference>
<dbReference type="Pfam" id="PF00873">
    <property type="entry name" value="ACR_tran"/>
    <property type="match status" value="1"/>
</dbReference>
<feature type="transmembrane region" description="Helical" evidence="1">
    <location>
        <begin position="67"/>
        <end position="88"/>
    </location>
</feature>
<dbReference type="GO" id="GO:0042910">
    <property type="term" value="F:xenobiotic transmembrane transporter activity"/>
    <property type="evidence" value="ECO:0007669"/>
    <property type="project" value="TreeGrafter"/>
</dbReference>
<feature type="transmembrane region" description="Helical" evidence="1">
    <location>
        <begin position="6"/>
        <end position="28"/>
    </location>
</feature>
<proteinExistence type="predicted"/>
<keyword evidence="1" id="KW-1133">Transmembrane helix</keyword>
<dbReference type="InterPro" id="IPR001036">
    <property type="entry name" value="Acrflvin-R"/>
</dbReference>
<sequence>ALPLSIFPAFWAMDLLGFSLNLVSFLAITLSTGILVDDATVTIENINYHLEQGKPVEQSILDGANQIVTPAFVSLLCICIVFVPMFFLSGVARFLFVPMAEAVMFAMIWSFILSRTLVPTMANYLLQPHVHHEGAPPKSRNPLVWFQRGFEARFERI</sequence>
<dbReference type="SUPFAM" id="SSF82866">
    <property type="entry name" value="Multidrug efflux transporter AcrB transmembrane domain"/>
    <property type="match status" value="1"/>
</dbReference>
<dbReference type="OrthoDB" id="9757876at2"/>
<dbReference type="AlphaFoldDB" id="A0A5S4TMF3"/>
<organism evidence="2 3">
    <name type="scientific">Streptococcus pyogenes</name>
    <dbReference type="NCBI Taxonomy" id="1314"/>
    <lineage>
        <taxon>Bacteria</taxon>
        <taxon>Bacillati</taxon>
        <taxon>Bacillota</taxon>
        <taxon>Bacilli</taxon>
        <taxon>Lactobacillales</taxon>
        <taxon>Streptococcaceae</taxon>
        <taxon>Streptococcus</taxon>
    </lineage>
</organism>
<protein>
    <submittedName>
        <fullName evidence="2">Efflux RND transporter permease subunit</fullName>
    </submittedName>
</protein>
<dbReference type="RefSeq" id="WP_148842570.1">
    <property type="nucleotide sequence ID" value="NZ_SJLL01000199.1"/>
</dbReference>
<dbReference type="PANTHER" id="PTHR32063">
    <property type="match status" value="1"/>
</dbReference>
<evidence type="ECO:0000256" key="1">
    <source>
        <dbReference type="SAM" id="Phobius"/>
    </source>
</evidence>
<keyword evidence="1" id="KW-0812">Transmembrane</keyword>
<name>A0A5S4TMF3_STRPY</name>
<dbReference type="PANTHER" id="PTHR32063:SF8">
    <property type="entry name" value="CATION EFFLUX PROTEIN"/>
    <property type="match status" value="1"/>
</dbReference>
<gene>
    <name evidence="2" type="ORF">E0F66_10910</name>
</gene>
<feature type="non-terminal residue" evidence="2">
    <location>
        <position position="157"/>
    </location>
</feature>
<reference evidence="2 3" key="1">
    <citation type="submission" date="2019-02" db="EMBL/GenBank/DDBJ databases">
        <title>Novel genomic isolates of S. pyogenes and S. dysgalactiae subsp. equisimilis associated to necrotising fasciitis (NSTI).</title>
        <authorList>
            <person name="Barrantes I."/>
        </authorList>
    </citation>
    <scope>NUCLEOTIDE SEQUENCE [LARGE SCALE GENOMIC DNA]</scope>
    <source>
        <strain evidence="2 3">SPY2028</strain>
    </source>
</reference>
<keyword evidence="1" id="KW-0472">Membrane</keyword>
<evidence type="ECO:0000313" key="3">
    <source>
        <dbReference type="Proteomes" id="UP000324058"/>
    </source>
</evidence>
<accession>A0A5S4TMF3</accession>
<comment type="caution">
    <text evidence="2">The sequence shown here is derived from an EMBL/GenBank/DDBJ whole genome shotgun (WGS) entry which is preliminary data.</text>
</comment>
<dbReference type="Proteomes" id="UP000324058">
    <property type="component" value="Unassembled WGS sequence"/>
</dbReference>
<dbReference type="GO" id="GO:0005886">
    <property type="term" value="C:plasma membrane"/>
    <property type="evidence" value="ECO:0007669"/>
    <property type="project" value="TreeGrafter"/>
</dbReference>
<feature type="transmembrane region" description="Helical" evidence="1">
    <location>
        <begin position="94"/>
        <end position="113"/>
    </location>
</feature>
<dbReference type="PRINTS" id="PR00702">
    <property type="entry name" value="ACRIFLAVINRP"/>
</dbReference>